<gene>
    <name evidence="1" type="ORF">NPIL_238961</name>
</gene>
<dbReference type="Proteomes" id="UP000887013">
    <property type="component" value="Unassembled WGS sequence"/>
</dbReference>
<sequence>IGMTSEFPKIPFGHLRGDLIDGNEDSKSLSHKVMGLEGNPNGAVKCDSINSGTSPGDCFPKL</sequence>
<dbReference type="AlphaFoldDB" id="A0A8X6KAC3"/>
<organism evidence="1 2">
    <name type="scientific">Nephila pilipes</name>
    <name type="common">Giant wood spider</name>
    <name type="synonym">Nephila maculata</name>
    <dbReference type="NCBI Taxonomy" id="299642"/>
    <lineage>
        <taxon>Eukaryota</taxon>
        <taxon>Metazoa</taxon>
        <taxon>Ecdysozoa</taxon>
        <taxon>Arthropoda</taxon>
        <taxon>Chelicerata</taxon>
        <taxon>Arachnida</taxon>
        <taxon>Araneae</taxon>
        <taxon>Araneomorphae</taxon>
        <taxon>Entelegynae</taxon>
        <taxon>Araneoidea</taxon>
        <taxon>Nephilidae</taxon>
        <taxon>Nephila</taxon>
    </lineage>
</organism>
<protein>
    <submittedName>
        <fullName evidence="1">Uncharacterized protein</fullName>
    </submittedName>
</protein>
<keyword evidence="2" id="KW-1185">Reference proteome</keyword>
<evidence type="ECO:0000313" key="1">
    <source>
        <dbReference type="EMBL" id="GFS35000.1"/>
    </source>
</evidence>
<evidence type="ECO:0000313" key="2">
    <source>
        <dbReference type="Proteomes" id="UP000887013"/>
    </source>
</evidence>
<dbReference type="EMBL" id="BMAW01042598">
    <property type="protein sequence ID" value="GFS35000.1"/>
    <property type="molecule type" value="Genomic_DNA"/>
</dbReference>
<feature type="non-terminal residue" evidence="1">
    <location>
        <position position="1"/>
    </location>
</feature>
<accession>A0A8X6KAC3</accession>
<name>A0A8X6KAC3_NEPPI</name>
<dbReference type="OrthoDB" id="10294766at2759"/>
<proteinExistence type="predicted"/>
<comment type="caution">
    <text evidence="1">The sequence shown here is derived from an EMBL/GenBank/DDBJ whole genome shotgun (WGS) entry which is preliminary data.</text>
</comment>
<reference evidence="1" key="1">
    <citation type="submission" date="2020-08" db="EMBL/GenBank/DDBJ databases">
        <title>Multicomponent nature underlies the extraordinary mechanical properties of spider dragline silk.</title>
        <authorList>
            <person name="Kono N."/>
            <person name="Nakamura H."/>
            <person name="Mori M."/>
            <person name="Yoshida Y."/>
            <person name="Ohtoshi R."/>
            <person name="Malay A.D."/>
            <person name="Moran D.A.P."/>
            <person name="Tomita M."/>
            <person name="Numata K."/>
            <person name="Arakawa K."/>
        </authorList>
    </citation>
    <scope>NUCLEOTIDE SEQUENCE</scope>
</reference>